<dbReference type="RefSeq" id="WP_301217703.1">
    <property type="nucleotide sequence ID" value="NZ_JAROCB010000002.1"/>
</dbReference>
<comment type="PTM">
    <text evidence="9">Is synthesized initially as an inactive proenzyme, which is activated by self-cleavage at a specific serine bond to produce a beta-subunit with a hydroxyl group at its C-terminus and an alpha-subunit with a pyruvoyl group at its N-terminus.</text>
</comment>
<reference evidence="10" key="1">
    <citation type="submission" date="2023-03" db="EMBL/GenBank/DDBJ databases">
        <title>MT1 and MT2 Draft Genomes of Novel Species.</title>
        <authorList>
            <person name="Venkateswaran K."/>
        </authorList>
    </citation>
    <scope>NUCLEOTIDE SEQUENCE</scope>
    <source>
        <strain evidence="10">F6_8S_P_1A</strain>
    </source>
</reference>
<evidence type="ECO:0000256" key="4">
    <source>
        <dbReference type="ARBA" id="ARBA00022813"/>
    </source>
</evidence>
<comment type="catalytic activity">
    <reaction evidence="9">
        <text>L-aspartate + H(+) = beta-alanine + CO2</text>
        <dbReference type="Rhea" id="RHEA:19497"/>
        <dbReference type="ChEBI" id="CHEBI:15378"/>
        <dbReference type="ChEBI" id="CHEBI:16526"/>
        <dbReference type="ChEBI" id="CHEBI:29991"/>
        <dbReference type="ChEBI" id="CHEBI:57966"/>
        <dbReference type="EC" id="4.1.1.11"/>
    </reaction>
</comment>
<keyword evidence="2 9" id="KW-0566">Pantothenate biosynthesis</keyword>
<sequence>MLRTMFSAKIHRATVTHADLHYVGSLTVDEELMEAADLLPGEQVSVVDVSNGSRLETYLIPGERGSGVIGVNGAAAHLVEVGDTVIVIAYAQLEDAEARTFVPRVVHVDAANRIVAIGADPAEAVAPGVQRPPLAR</sequence>
<feature type="chain" id="PRO_5044931049" description="Aspartate 1-decarboxylase alpha chain" evidence="9">
    <location>
        <begin position="25"/>
        <end position="136"/>
    </location>
</feature>
<proteinExistence type="inferred from homology"/>
<evidence type="ECO:0000313" key="10">
    <source>
        <dbReference type="EMBL" id="MDN4597077.1"/>
    </source>
</evidence>
<keyword evidence="4 9" id="KW-0068">Autocatalytic cleavage</keyword>
<comment type="cofactor">
    <cofactor evidence="9">
        <name>pyruvate</name>
        <dbReference type="ChEBI" id="CHEBI:15361"/>
    </cofactor>
    <text evidence="9">Binds 1 pyruvoyl group covalently per subunit.</text>
</comment>
<dbReference type="GO" id="GO:0004068">
    <property type="term" value="F:aspartate 1-decarboxylase activity"/>
    <property type="evidence" value="ECO:0007669"/>
    <property type="project" value="UniProtKB-EC"/>
</dbReference>
<dbReference type="SUPFAM" id="SSF50692">
    <property type="entry name" value="ADC-like"/>
    <property type="match status" value="1"/>
</dbReference>
<name>A0ABT8IXI7_9MICO</name>
<keyword evidence="5 9" id="KW-0865">Zymogen</keyword>
<dbReference type="EMBL" id="JAROCB010000002">
    <property type="protein sequence ID" value="MDN4597077.1"/>
    <property type="molecule type" value="Genomic_DNA"/>
</dbReference>
<comment type="function">
    <text evidence="9">Catalyzes the pyruvoyl-dependent decarboxylation of aspartate to produce beta-alanine.</text>
</comment>
<organism evidence="10 11">
    <name type="scientific">Leifsonia virtsii</name>
    <dbReference type="NCBI Taxonomy" id="3035915"/>
    <lineage>
        <taxon>Bacteria</taxon>
        <taxon>Bacillati</taxon>
        <taxon>Actinomycetota</taxon>
        <taxon>Actinomycetes</taxon>
        <taxon>Micrococcales</taxon>
        <taxon>Microbacteriaceae</taxon>
        <taxon>Leifsonia</taxon>
    </lineage>
</organism>
<comment type="subcellular location">
    <subcellularLocation>
        <location evidence="9">Cytoplasm</location>
    </subcellularLocation>
</comment>
<comment type="caution">
    <text evidence="10">The sequence shown here is derived from an EMBL/GenBank/DDBJ whole genome shotgun (WGS) entry which is preliminary data.</text>
</comment>
<comment type="subunit">
    <text evidence="9">Heterooctamer of four alpha and four beta subunits.</text>
</comment>
<keyword evidence="6 9" id="KW-0456">Lyase</keyword>
<comment type="pathway">
    <text evidence="9">Cofactor biosynthesis; (R)-pantothenate biosynthesis; beta-alanine from L-aspartate: step 1/1.</text>
</comment>
<evidence type="ECO:0000256" key="6">
    <source>
        <dbReference type="ARBA" id="ARBA00023239"/>
    </source>
</evidence>
<evidence type="ECO:0000256" key="2">
    <source>
        <dbReference type="ARBA" id="ARBA00022655"/>
    </source>
</evidence>
<evidence type="ECO:0000256" key="1">
    <source>
        <dbReference type="ARBA" id="ARBA00022490"/>
    </source>
</evidence>
<evidence type="ECO:0000256" key="7">
    <source>
        <dbReference type="ARBA" id="ARBA00023270"/>
    </source>
</evidence>
<keyword evidence="8 9" id="KW-0670">Pyruvate</keyword>
<evidence type="ECO:0000256" key="5">
    <source>
        <dbReference type="ARBA" id="ARBA00023145"/>
    </source>
</evidence>
<gene>
    <name evidence="9" type="primary">panD</name>
    <name evidence="10" type="ORF">P5G59_07985</name>
</gene>
<feature type="active site" description="Schiff-base intermediate with substrate; via pyruvic acid" evidence="9">
    <location>
        <position position="25"/>
    </location>
</feature>
<keyword evidence="1 9" id="KW-0963">Cytoplasm</keyword>
<dbReference type="InterPro" id="IPR003190">
    <property type="entry name" value="Asp_decarbox"/>
</dbReference>
<keyword evidence="11" id="KW-1185">Reference proteome</keyword>
<dbReference type="Proteomes" id="UP001174210">
    <property type="component" value="Unassembled WGS sequence"/>
</dbReference>
<feature type="active site" description="Proton donor" evidence="9">
    <location>
        <position position="58"/>
    </location>
</feature>
<evidence type="ECO:0000313" key="11">
    <source>
        <dbReference type="Proteomes" id="UP001174210"/>
    </source>
</evidence>
<feature type="chain" id="PRO_5044931048" description="Aspartate 1-decarboxylase beta chain" evidence="9">
    <location>
        <begin position="1"/>
        <end position="24"/>
    </location>
</feature>
<feature type="binding site" evidence="9">
    <location>
        <position position="57"/>
    </location>
    <ligand>
        <name>substrate</name>
    </ligand>
</feature>
<dbReference type="CDD" id="cd06919">
    <property type="entry name" value="Asp_decarbox"/>
    <property type="match status" value="1"/>
</dbReference>
<dbReference type="Pfam" id="PF02261">
    <property type="entry name" value="Asp_decarbox"/>
    <property type="match status" value="1"/>
</dbReference>
<dbReference type="PANTHER" id="PTHR21012">
    <property type="entry name" value="ASPARTATE 1-DECARBOXYLASE"/>
    <property type="match status" value="1"/>
</dbReference>
<keyword evidence="7 9" id="KW-0704">Schiff base</keyword>
<protein>
    <recommendedName>
        <fullName evidence="9">Aspartate 1-decarboxylase</fullName>
        <ecNumber evidence="9">4.1.1.11</ecNumber>
    </recommendedName>
    <alternativeName>
        <fullName evidence="9">Aspartate alpha-decarboxylase</fullName>
    </alternativeName>
    <component>
        <recommendedName>
            <fullName evidence="9">Aspartate 1-decarboxylase beta chain</fullName>
        </recommendedName>
    </component>
    <component>
        <recommendedName>
            <fullName evidence="9">Aspartate 1-decarboxylase alpha chain</fullName>
        </recommendedName>
    </component>
</protein>
<dbReference type="NCBIfam" id="TIGR00223">
    <property type="entry name" value="panD"/>
    <property type="match status" value="1"/>
</dbReference>
<evidence type="ECO:0000256" key="8">
    <source>
        <dbReference type="ARBA" id="ARBA00023317"/>
    </source>
</evidence>
<comment type="similarity">
    <text evidence="9">Belongs to the PanD family.</text>
</comment>
<evidence type="ECO:0000256" key="9">
    <source>
        <dbReference type="HAMAP-Rule" id="MF_00446"/>
    </source>
</evidence>
<feature type="binding site" evidence="9">
    <location>
        <begin position="73"/>
        <end position="75"/>
    </location>
    <ligand>
        <name>substrate</name>
    </ligand>
</feature>
<feature type="modified residue" description="Pyruvic acid (Ser)" evidence="9">
    <location>
        <position position="25"/>
    </location>
</feature>
<dbReference type="EC" id="4.1.1.11" evidence="9"/>
<dbReference type="PIRSF" id="PIRSF006246">
    <property type="entry name" value="Asp_decarbox"/>
    <property type="match status" value="1"/>
</dbReference>
<dbReference type="InterPro" id="IPR009010">
    <property type="entry name" value="Asp_de-COase-like_dom_sf"/>
</dbReference>
<keyword evidence="3 9" id="KW-0210">Decarboxylase</keyword>
<dbReference type="HAMAP" id="MF_00446">
    <property type="entry name" value="PanD"/>
    <property type="match status" value="1"/>
</dbReference>
<evidence type="ECO:0000256" key="3">
    <source>
        <dbReference type="ARBA" id="ARBA00022793"/>
    </source>
</evidence>
<accession>A0ABT8IXI7</accession>
<dbReference type="Gene3D" id="2.40.40.20">
    <property type="match status" value="1"/>
</dbReference>
<dbReference type="PANTHER" id="PTHR21012:SF0">
    <property type="entry name" value="ASPARTATE 1-DECARBOXYLASE"/>
    <property type="match status" value="1"/>
</dbReference>